<evidence type="ECO:0000313" key="1">
    <source>
        <dbReference type="EMBL" id="ETO00611.1"/>
    </source>
</evidence>
<gene>
    <name evidence="1" type="ORF">RFI_36830</name>
</gene>
<name>X6LGV5_RETFI</name>
<reference evidence="1 2" key="1">
    <citation type="journal article" date="2013" name="Curr. Biol.">
        <title>The Genome of the Foraminiferan Reticulomyxa filosa.</title>
        <authorList>
            <person name="Glockner G."/>
            <person name="Hulsmann N."/>
            <person name="Schleicher M."/>
            <person name="Noegel A.A."/>
            <person name="Eichinger L."/>
            <person name="Gallinger C."/>
            <person name="Pawlowski J."/>
            <person name="Sierra R."/>
            <person name="Euteneuer U."/>
            <person name="Pillet L."/>
            <person name="Moustafa A."/>
            <person name="Platzer M."/>
            <person name="Groth M."/>
            <person name="Szafranski K."/>
            <person name="Schliwa M."/>
        </authorList>
    </citation>
    <scope>NUCLEOTIDE SEQUENCE [LARGE SCALE GENOMIC DNA]</scope>
</reference>
<dbReference type="Proteomes" id="UP000023152">
    <property type="component" value="Unassembled WGS sequence"/>
</dbReference>
<dbReference type="EMBL" id="ASPP01040550">
    <property type="protein sequence ID" value="ETO00611.1"/>
    <property type="molecule type" value="Genomic_DNA"/>
</dbReference>
<sequence length="142" mass="16767">VINEIEKCYYFHHIQLIILCFHKTTAFSNYKITFAQNHCTSIQFEKTFQNTLSSLLYDCIAILSEEDNRIHIIGGLDVKRTRVSTHMKTKVCEWDPLQLVKICLFICFDQTLIVLIINNEQSKNEIKYKLGWVNDFDEIIMK</sequence>
<keyword evidence="2" id="KW-1185">Reference proteome</keyword>
<protein>
    <submittedName>
        <fullName evidence="1">Uncharacterized protein</fullName>
    </submittedName>
</protein>
<feature type="non-terminal residue" evidence="1">
    <location>
        <position position="1"/>
    </location>
</feature>
<evidence type="ECO:0000313" key="2">
    <source>
        <dbReference type="Proteomes" id="UP000023152"/>
    </source>
</evidence>
<proteinExistence type="predicted"/>
<accession>X6LGV5</accession>
<dbReference type="OrthoDB" id="20684at2759"/>
<dbReference type="AlphaFoldDB" id="X6LGV5"/>
<comment type="caution">
    <text evidence="1">The sequence shown here is derived from an EMBL/GenBank/DDBJ whole genome shotgun (WGS) entry which is preliminary data.</text>
</comment>
<organism evidence="1 2">
    <name type="scientific">Reticulomyxa filosa</name>
    <dbReference type="NCBI Taxonomy" id="46433"/>
    <lineage>
        <taxon>Eukaryota</taxon>
        <taxon>Sar</taxon>
        <taxon>Rhizaria</taxon>
        <taxon>Retaria</taxon>
        <taxon>Foraminifera</taxon>
        <taxon>Monothalamids</taxon>
        <taxon>Reticulomyxidae</taxon>
        <taxon>Reticulomyxa</taxon>
    </lineage>
</organism>